<comment type="caution">
    <text evidence="2">The sequence shown here is derived from an EMBL/GenBank/DDBJ whole genome shotgun (WGS) entry which is preliminary data.</text>
</comment>
<sequence length="73" mass="8008">MGDGQIAKRPSLLVVPFFIGGIGIKSVFHALMSYFTFHLLESSPVILNQSNHGAIQMAGIRIFNLRDNFLGFG</sequence>
<keyword evidence="1" id="KW-0472">Membrane</keyword>
<name>A0ABR5A6B4_9BACL</name>
<evidence type="ECO:0000256" key="1">
    <source>
        <dbReference type="SAM" id="Phobius"/>
    </source>
</evidence>
<evidence type="ECO:0000313" key="2">
    <source>
        <dbReference type="EMBL" id="KIL36457.1"/>
    </source>
</evidence>
<organism evidence="2 3">
    <name type="scientific">Cohnella kolymensis</name>
    <dbReference type="NCBI Taxonomy" id="1590652"/>
    <lineage>
        <taxon>Bacteria</taxon>
        <taxon>Bacillati</taxon>
        <taxon>Bacillota</taxon>
        <taxon>Bacilli</taxon>
        <taxon>Bacillales</taxon>
        <taxon>Paenibacillaceae</taxon>
        <taxon>Cohnella</taxon>
    </lineage>
</organism>
<keyword evidence="1" id="KW-0812">Transmembrane</keyword>
<keyword evidence="1" id="KW-1133">Transmembrane helix</keyword>
<dbReference type="Proteomes" id="UP000054526">
    <property type="component" value="Unassembled WGS sequence"/>
</dbReference>
<feature type="transmembrane region" description="Helical" evidence="1">
    <location>
        <begin position="12"/>
        <end position="35"/>
    </location>
</feature>
<protein>
    <submittedName>
        <fullName evidence="2">Uncharacterized protein</fullName>
    </submittedName>
</protein>
<gene>
    <name evidence="2" type="ORF">SD71_07570</name>
</gene>
<proteinExistence type="predicted"/>
<dbReference type="EMBL" id="JXAL01000008">
    <property type="protein sequence ID" value="KIL36457.1"/>
    <property type="molecule type" value="Genomic_DNA"/>
</dbReference>
<evidence type="ECO:0000313" key="3">
    <source>
        <dbReference type="Proteomes" id="UP000054526"/>
    </source>
</evidence>
<keyword evidence="3" id="KW-1185">Reference proteome</keyword>
<accession>A0ABR5A6B4</accession>
<reference evidence="2 3" key="1">
    <citation type="submission" date="2014-12" db="EMBL/GenBank/DDBJ databases">
        <title>Draft genome sequence of Cohnella kolymensis strain B-2846.</title>
        <authorList>
            <person name="Karlyshev A.V."/>
            <person name="Kudryashova E.B."/>
        </authorList>
    </citation>
    <scope>NUCLEOTIDE SEQUENCE [LARGE SCALE GENOMIC DNA]</scope>
    <source>
        <strain evidence="2 3">VKM B-2846</strain>
    </source>
</reference>